<organism evidence="1 2">
    <name type="scientific">Cherax quadricarinatus</name>
    <name type="common">Australian red claw crayfish</name>
    <dbReference type="NCBI Taxonomy" id="27406"/>
    <lineage>
        <taxon>Eukaryota</taxon>
        <taxon>Metazoa</taxon>
        <taxon>Ecdysozoa</taxon>
        <taxon>Arthropoda</taxon>
        <taxon>Crustacea</taxon>
        <taxon>Multicrustacea</taxon>
        <taxon>Malacostraca</taxon>
        <taxon>Eumalacostraca</taxon>
        <taxon>Eucarida</taxon>
        <taxon>Decapoda</taxon>
        <taxon>Pleocyemata</taxon>
        <taxon>Astacidea</taxon>
        <taxon>Parastacoidea</taxon>
        <taxon>Parastacidae</taxon>
        <taxon>Cherax</taxon>
    </lineage>
</organism>
<reference evidence="1 2" key="1">
    <citation type="journal article" date="2024" name="BMC Genomics">
        <title>Genome assembly of redclaw crayfish (Cherax quadricarinatus) provides insights into its immune adaptation and hypoxia tolerance.</title>
        <authorList>
            <person name="Liu Z."/>
            <person name="Zheng J."/>
            <person name="Li H."/>
            <person name="Fang K."/>
            <person name="Wang S."/>
            <person name="He J."/>
            <person name="Zhou D."/>
            <person name="Weng S."/>
            <person name="Chi M."/>
            <person name="Gu Z."/>
            <person name="He J."/>
            <person name="Li F."/>
            <person name="Wang M."/>
        </authorList>
    </citation>
    <scope>NUCLEOTIDE SEQUENCE [LARGE SCALE GENOMIC DNA]</scope>
    <source>
        <strain evidence="1">ZL_2023a</strain>
    </source>
</reference>
<name>A0AAW0XFI5_CHEQU</name>
<evidence type="ECO:0000313" key="1">
    <source>
        <dbReference type="EMBL" id="KAK8741770.1"/>
    </source>
</evidence>
<keyword evidence="2" id="KW-1185">Reference proteome</keyword>
<protein>
    <submittedName>
        <fullName evidence="1">Uncharacterized protein</fullName>
    </submittedName>
</protein>
<dbReference type="EMBL" id="JARKIK010000030">
    <property type="protein sequence ID" value="KAK8741770.1"/>
    <property type="molecule type" value="Genomic_DNA"/>
</dbReference>
<dbReference type="Proteomes" id="UP001445076">
    <property type="component" value="Unassembled WGS sequence"/>
</dbReference>
<feature type="non-terminal residue" evidence="1">
    <location>
        <position position="209"/>
    </location>
</feature>
<proteinExistence type="predicted"/>
<evidence type="ECO:0000313" key="2">
    <source>
        <dbReference type="Proteomes" id="UP001445076"/>
    </source>
</evidence>
<comment type="caution">
    <text evidence="1">The sequence shown here is derived from an EMBL/GenBank/DDBJ whole genome shotgun (WGS) entry which is preliminary data.</text>
</comment>
<dbReference type="AlphaFoldDB" id="A0AAW0XFI5"/>
<accession>A0AAW0XFI5</accession>
<gene>
    <name evidence="1" type="ORF">OTU49_002392</name>
</gene>
<sequence length="209" mass="23140">MLSHLLSFTHTCSQSHHPPPKSVSLTSCSPSTYCAVTLTHACTYLPEINYTFQPAVAFTRTTCLHSHLLLTNTSIHPPPLTHLHAPTLTFAFTHTCFHPVLAFAPTSIIRPATPHMPPGYTTLLPLPTPLLYTYSCLHPTLCLPHLPLPHTCLYPIPASTPYLPLPHTCLYPYSFPTCLHPFTTHPATFTHTISPQPHLYPHHASTLPL</sequence>